<keyword evidence="3" id="KW-0238">DNA-binding</keyword>
<dbReference type="AlphaFoldDB" id="A0A8B3S489"/>
<dbReference type="InterPro" id="IPR012337">
    <property type="entry name" value="RNaseH-like_sf"/>
</dbReference>
<dbReference type="EMBL" id="RPGO01000015">
    <property type="protein sequence ID" value="RZB31451.1"/>
    <property type="molecule type" value="Genomic_DNA"/>
</dbReference>
<evidence type="ECO:0000256" key="5">
    <source>
        <dbReference type="SAM" id="MobiDB-lite"/>
    </source>
</evidence>
<dbReference type="InterPro" id="IPR047952">
    <property type="entry name" value="Transpos_IS4"/>
</dbReference>
<comment type="similarity">
    <text evidence="1">Belongs to the transposase 11 family.</text>
</comment>
<dbReference type="GO" id="GO:0003677">
    <property type="term" value="F:DNA binding"/>
    <property type="evidence" value="ECO:0007669"/>
    <property type="project" value="UniProtKB-KW"/>
</dbReference>
<dbReference type="NCBIfam" id="NF033592">
    <property type="entry name" value="transpos_IS4_1"/>
    <property type="match status" value="1"/>
</dbReference>
<reference evidence="8" key="1">
    <citation type="submission" date="2019-01" db="EMBL/GenBank/DDBJ databases">
        <title>Anaerobic oxidation of ethane by archaea from a marine hydrocarbon seep.</title>
        <authorList>
            <person name="Musat F."/>
        </authorList>
    </citation>
    <scope>NUCLEOTIDE SEQUENCE [LARGE SCALE GENOMIC DNA]</scope>
</reference>
<evidence type="ECO:0000256" key="2">
    <source>
        <dbReference type="ARBA" id="ARBA00022578"/>
    </source>
</evidence>
<name>A0A8B3S489_9EURY</name>
<gene>
    <name evidence="7" type="ORF">AEth_00689</name>
</gene>
<protein>
    <recommendedName>
        <fullName evidence="6">Transposase IS4-like domain-containing protein</fullName>
    </recommendedName>
</protein>
<dbReference type="Pfam" id="PF01609">
    <property type="entry name" value="DDE_Tnp_1"/>
    <property type="match status" value="1"/>
</dbReference>
<dbReference type="Proteomes" id="UP000291831">
    <property type="component" value="Unassembled WGS sequence"/>
</dbReference>
<feature type="domain" description="Transposase IS4-like" evidence="6">
    <location>
        <begin position="437"/>
        <end position="660"/>
    </location>
</feature>
<dbReference type="InterPro" id="IPR025639">
    <property type="entry name" value="DruA"/>
</dbReference>
<evidence type="ECO:0000256" key="1">
    <source>
        <dbReference type="ARBA" id="ARBA00010075"/>
    </source>
</evidence>
<accession>A0A8B3S489</accession>
<evidence type="ECO:0000259" key="6">
    <source>
        <dbReference type="Pfam" id="PF01609"/>
    </source>
</evidence>
<dbReference type="PANTHER" id="PTHR33258:SF1">
    <property type="entry name" value="TRANSPOSASE INSL FOR INSERTION SEQUENCE ELEMENT IS186A-RELATED"/>
    <property type="match status" value="1"/>
</dbReference>
<dbReference type="InterPro" id="IPR002559">
    <property type="entry name" value="Transposase_11"/>
</dbReference>
<evidence type="ECO:0000313" key="7">
    <source>
        <dbReference type="EMBL" id="RZB31451.1"/>
    </source>
</evidence>
<evidence type="ECO:0000313" key="8">
    <source>
        <dbReference type="Proteomes" id="UP000291831"/>
    </source>
</evidence>
<evidence type="ECO:0000256" key="3">
    <source>
        <dbReference type="ARBA" id="ARBA00023125"/>
    </source>
</evidence>
<comment type="caution">
    <text evidence="7">The sequence shown here is derived from an EMBL/GenBank/DDBJ whole genome shotgun (WGS) entry which is preliminary data.</text>
</comment>
<evidence type="ECO:0000256" key="4">
    <source>
        <dbReference type="ARBA" id="ARBA00023172"/>
    </source>
</evidence>
<proteinExistence type="inferred from homology"/>
<keyword evidence="2" id="KW-0815">Transposition</keyword>
<dbReference type="SUPFAM" id="SSF53098">
    <property type="entry name" value="Ribonuclease H-like"/>
    <property type="match status" value="1"/>
</dbReference>
<keyword evidence="4" id="KW-0233">DNA recombination</keyword>
<dbReference type="GO" id="GO:0006313">
    <property type="term" value="P:DNA transposition"/>
    <property type="evidence" value="ECO:0007669"/>
    <property type="project" value="InterPro"/>
</dbReference>
<dbReference type="Pfam" id="PF14236">
    <property type="entry name" value="DruA"/>
    <property type="match status" value="1"/>
</dbReference>
<organism evidence="7 8">
    <name type="scientific">Candidatus Argoarchaeum ethanivorans</name>
    <dbReference type="NCBI Taxonomy" id="2608793"/>
    <lineage>
        <taxon>Archaea</taxon>
        <taxon>Methanobacteriati</taxon>
        <taxon>Methanobacteriota</taxon>
        <taxon>Stenosarchaea group</taxon>
        <taxon>Methanomicrobia</taxon>
        <taxon>Methanosarcinales</taxon>
        <taxon>Methanosarcinales incertae sedis</taxon>
        <taxon>GOM Arc I cluster</taxon>
        <taxon>Candidatus Argoarchaeum</taxon>
    </lineage>
</organism>
<dbReference type="PANTHER" id="PTHR33258">
    <property type="entry name" value="TRANSPOSASE INSL FOR INSERTION SEQUENCE ELEMENT IS186A-RELATED"/>
    <property type="match status" value="1"/>
</dbReference>
<dbReference type="GO" id="GO:0004803">
    <property type="term" value="F:transposase activity"/>
    <property type="evidence" value="ECO:0007669"/>
    <property type="project" value="InterPro"/>
</dbReference>
<feature type="region of interest" description="Disordered" evidence="5">
    <location>
        <begin position="747"/>
        <end position="783"/>
    </location>
</feature>
<sequence length="783" mass="90786">MKAIDTLPKTTFSGRRFTRKQLTQVQETVQTFKSLSRKELALTLCEHLSWQTPNGKLKVNSCLTLLGELESHGIVTLPAKRKTKAQVRPIPAFDEHPKAPPINDTLDSVGPITLQRITSKEDRECWKAYLQTHHYLGYKHPVGAHLGYFIVSEARQQKLGCLLFSASAAWALAPRDELIGWKKKHRQKLLHLVISNDRFLIFPWINVPNLASRVLSLATKQIGDHWLSAHGYRPVLIETFVDTTKYSGTCYLAANWQYLGKTKGRGRFDPKHECKQTIKDIYVYPLESDWRHTLTNCHRSSSLKKKYRNDIQSSNTRSVGDAFVALWEKVVKVISEVASQYDEQWRVRNRVIDSMLIILLIFRLVCSKNSQSYGTTIDELWDSCDRLDLPLPQKSSIAPSSFCTARKKLDETAFKQINQRIIATYAQQYQNNSYRWLGHRIFAVDGSRVNLPRSLLSFGYKLPSDKAYHPQGLLSCLYQLKSQMPFDFDLVSHTNERFCAQRHLKVLEKNDVVVYDRGYFSYVMLHQHLKSKIHAVFRLQESSFTIIRDFFSSWQTDIITTIYPSSKTRRDITLEHPDLEIVPLQMRLIKYQIGDNTFCLGTTLVDENRYSNTQNFVDIYHARWGVEELYKVSKRIFVIEDFHAKSERGVKQEIFAHFALVTMNRIFANQADADLNQSNDSINPAVNTTDHERLSLNWQMCKIKTNFKNCIHVFARSIEELLLLQTKMNTAVERVYRFIIGRNQKERPGRSYARKSMKPESKWRPTKKKKKETLATPPIILPL</sequence>